<name>A0A1G1YLI9_9BACT</name>
<evidence type="ECO:0000313" key="2">
    <source>
        <dbReference type="Proteomes" id="UP000178122"/>
    </source>
</evidence>
<dbReference type="AlphaFoldDB" id="A0A1G1YLI9"/>
<accession>A0A1G1YLI9</accession>
<reference evidence="1 2" key="1">
    <citation type="journal article" date="2016" name="Nat. Commun.">
        <title>Thousands of microbial genomes shed light on interconnected biogeochemical processes in an aquifer system.</title>
        <authorList>
            <person name="Anantharaman K."/>
            <person name="Brown C.T."/>
            <person name="Hug L.A."/>
            <person name="Sharon I."/>
            <person name="Castelle C.J."/>
            <person name="Probst A.J."/>
            <person name="Thomas B.C."/>
            <person name="Singh A."/>
            <person name="Wilkins M.J."/>
            <person name="Karaoz U."/>
            <person name="Brodie E.L."/>
            <person name="Williams K.H."/>
            <person name="Hubbard S.S."/>
            <person name="Banfield J.F."/>
        </authorList>
    </citation>
    <scope>NUCLEOTIDE SEQUENCE [LARGE SCALE GENOMIC DNA]</scope>
</reference>
<comment type="caution">
    <text evidence="1">The sequence shown here is derived from an EMBL/GenBank/DDBJ whole genome shotgun (WGS) entry which is preliminary data.</text>
</comment>
<evidence type="ECO:0000313" key="1">
    <source>
        <dbReference type="EMBL" id="OGY53223.1"/>
    </source>
</evidence>
<sequence length="66" mass="7511">MEKVTDGHPNTLTEKCVICKTKTSIPQTLHIEDPRRNDKLNMQIGSHYKECVGQLCDACFEKFGND</sequence>
<proteinExistence type="predicted"/>
<dbReference type="Proteomes" id="UP000178122">
    <property type="component" value="Unassembled WGS sequence"/>
</dbReference>
<protein>
    <submittedName>
        <fullName evidence="1">Uncharacterized protein</fullName>
    </submittedName>
</protein>
<organism evidence="1 2">
    <name type="scientific">Candidatus Buchananbacteria bacterium RIFCSPLOWO2_01_FULL_40_23b</name>
    <dbReference type="NCBI Taxonomy" id="1797544"/>
    <lineage>
        <taxon>Bacteria</taxon>
        <taxon>Candidatus Buchananiibacteriota</taxon>
    </lineage>
</organism>
<gene>
    <name evidence="1" type="ORF">A2912_00375</name>
</gene>
<dbReference type="EMBL" id="MHIN01000052">
    <property type="protein sequence ID" value="OGY53223.1"/>
    <property type="molecule type" value="Genomic_DNA"/>
</dbReference>